<keyword evidence="11" id="KW-1015">Disulfide bond</keyword>
<keyword evidence="6" id="KW-0391">Immunity</keyword>
<evidence type="ECO:0000256" key="13">
    <source>
        <dbReference type="ARBA" id="ARBA00023288"/>
    </source>
</evidence>
<feature type="signal peptide" evidence="17">
    <location>
        <begin position="1"/>
        <end position="23"/>
    </location>
</feature>
<dbReference type="CTD" id="925"/>
<evidence type="ECO:0000256" key="14">
    <source>
        <dbReference type="ARBA" id="ARBA00023319"/>
    </source>
</evidence>
<evidence type="ECO:0000256" key="9">
    <source>
        <dbReference type="ARBA" id="ARBA00023136"/>
    </source>
</evidence>
<keyword evidence="19" id="KW-1185">Reference proteome</keyword>
<dbReference type="Gene3D" id="2.60.40.10">
    <property type="entry name" value="Immunoglobulins"/>
    <property type="match status" value="1"/>
</dbReference>
<keyword evidence="5 17" id="KW-0732">Signal</keyword>
<dbReference type="InterPro" id="IPR013783">
    <property type="entry name" value="Ig-like_fold"/>
</dbReference>
<proteinExistence type="predicted"/>
<dbReference type="InterPro" id="IPR015468">
    <property type="entry name" value="CD8_asu"/>
</dbReference>
<dbReference type="PANTHER" id="PTHR10441:SF2">
    <property type="entry name" value="T-CELL SURFACE GLYCOPROTEIN CD8 ALPHA CHAIN"/>
    <property type="match status" value="1"/>
</dbReference>
<dbReference type="GeneID" id="109375918"/>
<dbReference type="PANTHER" id="PTHR10441">
    <property type="entry name" value="CD8 ALPHA CHAIN"/>
    <property type="match status" value="1"/>
</dbReference>
<dbReference type="AlphaFoldDB" id="A0A8B7QH96"/>
<protein>
    <recommendedName>
        <fullName evidence="2">T-cell surface glycoprotein CD8 alpha chain</fullName>
    </recommendedName>
</protein>
<dbReference type="SUPFAM" id="SSF48726">
    <property type="entry name" value="Immunoglobulin"/>
    <property type="match status" value="1"/>
</dbReference>
<dbReference type="SMART" id="SM00409">
    <property type="entry name" value="IG"/>
    <property type="match status" value="1"/>
</dbReference>
<evidence type="ECO:0000259" key="18">
    <source>
        <dbReference type="PROSITE" id="PS50835"/>
    </source>
</evidence>
<evidence type="ECO:0000313" key="20">
    <source>
        <dbReference type="RefSeq" id="XP_019487038.1"/>
    </source>
</evidence>
<organism evidence="19 20">
    <name type="scientific">Hipposideros armiger</name>
    <name type="common">Great Himalayan leaf-nosed bat</name>
    <dbReference type="NCBI Taxonomy" id="186990"/>
    <lineage>
        <taxon>Eukaryota</taxon>
        <taxon>Metazoa</taxon>
        <taxon>Chordata</taxon>
        <taxon>Craniata</taxon>
        <taxon>Vertebrata</taxon>
        <taxon>Euteleostomi</taxon>
        <taxon>Mammalia</taxon>
        <taxon>Eutheria</taxon>
        <taxon>Laurasiatheria</taxon>
        <taxon>Chiroptera</taxon>
        <taxon>Yinpterochiroptera</taxon>
        <taxon>Rhinolophoidea</taxon>
        <taxon>Hipposideridae</taxon>
        <taxon>Hipposideros</taxon>
    </lineage>
</organism>
<name>A0A8B7QH96_HIPAR</name>
<evidence type="ECO:0000256" key="11">
    <source>
        <dbReference type="ARBA" id="ARBA00023157"/>
    </source>
</evidence>
<evidence type="ECO:0000256" key="15">
    <source>
        <dbReference type="SAM" id="MobiDB-lite"/>
    </source>
</evidence>
<evidence type="ECO:0000256" key="7">
    <source>
        <dbReference type="ARBA" id="ARBA00022989"/>
    </source>
</evidence>
<feature type="region of interest" description="Disordered" evidence="15">
    <location>
        <begin position="144"/>
        <end position="163"/>
    </location>
</feature>
<evidence type="ECO:0000256" key="8">
    <source>
        <dbReference type="ARBA" id="ARBA00023130"/>
    </source>
</evidence>
<sequence>MALWVSRLLLPLALLLYAAPALGSRDFRMSPRTVEVKSRGERVTLKCQVLLSTSAQGCSWLYQKPGAPTSPIFLMYTSSTRTKLAEGLDSKRFSGMKTQDVYSLTLNDFQEKDQGYYFCSVLSNAVLHFSPLVPVFLPAKPTTPAPLPPTPAPTNASQPVSLRPETCRPAAGRAVDTTWLHFACDTYIWAPLAGTCAVLLLSLLITAICNHRNRRRVCKCPRPAVRLGGKPNPSERYV</sequence>
<reference evidence="20" key="1">
    <citation type="submission" date="2025-08" db="UniProtKB">
        <authorList>
            <consortium name="RefSeq"/>
        </authorList>
    </citation>
    <scope>IDENTIFICATION</scope>
    <source>
        <tissue evidence="20">Muscle</tissue>
    </source>
</reference>
<keyword evidence="3" id="KW-1003">Cell membrane</keyword>
<dbReference type="PROSITE" id="PS50835">
    <property type="entry name" value="IG_LIKE"/>
    <property type="match status" value="1"/>
</dbReference>
<evidence type="ECO:0000256" key="4">
    <source>
        <dbReference type="ARBA" id="ARBA00022692"/>
    </source>
</evidence>
<keyword evidence="13" id="KW-0449">Lipoprotein</keyword>
<dbReference type="RefSeq" id="XP_019487038.1">
    <property type="nucleotide sequence ID" value="XM_019631493.1"/>
</dbReference>
<evidence type="ECO:0000256" key="12">
    <source>
        <dbReference type="ARBA" id="ARBA00023180"/>
    </source>
</evidence>
<dbReference type="OrthoDB" id="9906515at2759"/>
<dbReference type="SMART" id="SM00406">
    <property type="entry name" value="IGv"/>
    <property type="match status" value="1"/>
</dbReference>
<evidence type="ECO:0000256" key="6">
    <source>
        <dbReference type="ARBA" id="ARBA00022859"/>
    </source>
</evidence>
<keyword evidence="12" id="KW-0325">Glycoprotein</keyword>
<keyword evidence="4 16" id="KW-0812">Transmembrane</keyword>
<evidence type="ECO:0000256" key="3">
    <source>
        <dbReference type="ARBA" id="ARBA00022475"/>
    </source>
</evidence>
<keyword evidence="10" id="KW-0564">Palmitate</keyword>
<keyword evidence="9 16" id="KW-0472">Membrane</keyword>
<dbReference type="InterPro" id="IPR036179">
    <property type="entry name" value="Ig-like_dom_sf"/>
</dbReference>
<dbReference type="KEGG" id="hai:109375918"/>
<dbReference type="InterPro" id="IPR013106">
    <property type="entry name" value="Ig_V-set"/>
</dbReference>
<dbReference type="GO" id="GO:0007166">
    <property type="term" value="P:cell surface receptor signaling pathway"/>
    <property type="evidence" value="ECO:0007669"/>
    <property type="project" value="TreeGrafter"/>
</dbReference>
<dbReference type="InterPro" id="IPR007110">
    <property type="entry name" value="Ig-like_dom"/>
</dbReference>
<keyword evidence="7 16" id="KW-1133">Transmembrane helix</keyword>
<evidence type="ECO:0000256" key="16">
    <source>
        <dbReference type="SAM" id="Phobius"/>
    </source>
</evidence>
<evidence type="ECO:0000256" key="5">
    <source>
        <dbReference type="ARBA" id="ARBA00022729"/>
    </source>
</evidence>
<feature type="domain" description="Ig-like" evidence="18">
    <location>
        <begin position="20"/>
        <end position="121"/>
    </location>
</feature>
<dbReference type="Proteomes" id="UP000694851">
    <property type="component" value="Unplaced"/>
</dbReference>
<keyword evidence="8" id="KW-1064">Adaptive immunity</keyword>
<dbReference type="GO" id="GO:0002456">
    <property type="term" value="P:T cell mediated immunity"/>
    <property type="evidence" value="ECO:0007669"/>
    <property type="project" value="TreeGrafter"/>
</dbReference>
<dbReference type="InterPro" id="IPR003599">
    <property type="entry name" value="Ig_sub"/>
</dbReference>
<gene>
    <name evidence="20" type="primary">CD8A</name>
</gene>
<evidence type="ECO:0000256" key="17">
    <source>
        <dbReference type="SAM" id="SignalP"/>
    </source>
</evidence>
<dbReference type="GO" id="GO:0009897">
    <property type="term" value="C:external side of plasma membrane"/>
    <property type="evidence" value="ECO:0007669"/>
    <property type="project" value="TreeGrafter"/>
</dbReference>
<accession>A0A8B7QH96</accession>
<evidence type="ECO:0000313" key="19">
    <source>
        <dbReference type="Proteomes" id="UP000694851"/>
    </source>
</evidence>
<dbReference type="Pfam" id="PF07686">
    <property type="entry name" value="V-set"/>
    <property type="match status" value="1"/>
</dbReference>
<feature type="chain" id="PRO_5034781674" description="T-cell surface glycoprotein CD8 alpha chain" evidence="17">
    <location>
        <begin position="24"/>
        <end position="238"/>
    </location>
</feature>
<comment type="subcellular location">
    <subcellularLocation>
        <location evidence="1">Cell membrane</location>
        <topology evidence="1">Single-pass type I membrane protein</topology>
    </subcellularLocation>
</comment>
<feature type="transmembrane region" description="Helical" evidence="16">
    <location>
        <begin position="187"/>
        <end position="209"/>
    </location>
</feature>
<keyword evidence="14" id="KW-0393">Immunoglobulin domain</keyword>
<dbReference type="GO" id="GO:0045065">
    <property type="term" value="P:cytotoxic T cell differentiation"/>
    <property type="evidence" value="ECO:0007669"/>
    <property type="project" value="TreeGrafter"/>
</dbReference>
<evidence type="ECO:0000256" key="2">
    <source>
        <dbReference type="ARBA" id="ARBA00021525"/>
    </source>
</evidence>
<evidence type="ECO:0000256" key="10">
    <source>
        <dbReference type="ARBA" id="ARBA00023139"/>
    </source>
</evidence>
<evidence type="ECO:0000256" key="1">
    <source>
        <dbReference type="ARBA" id="ARBA00004251"/>
    </source>
</evidence>